<dbReference type="PANTHER" id="PTHR47992">
    <property type="entry name" value="PROTEIN PHOSPHATASE"/>
    <property type="match status" value="1"/>
</dbReference>
<evidence type="ECO:0000256" key="3">
    <source>
        <dbReference type="ARBA" id="ARBA00022912"/>
    </source>
</evidence>
<keyword evidence="5" id="KW-0812">Transmembrane</keyword>
<dbReference type="Pfam" id="PF00481">
    <property type="entry name" value="PP2C"/>
    <property type="match status" value="1"/>
</dbReference>
<feature type="domain" description="PPM-type phosphatase" evidence="6">
    <location>
        <begin position="82"/>
        <end position="338"/>
    </location>
</feature>
<dbReference type="PROSITE" id="PS51746">
    <property type="entry name" value="PPM_2"/>
    <property type="match status" value="1"/>
</dbReference>
<dbReference type="GO" id="GO:0046872">
    <property type="term" value="F:metal ion binding"/>
    <property type="evidence" value="ECO:0007669"/>
    <property type="project" value="UniProtKB-KW"/>
</dbReference>
<feature type="transmembrane region" description="Helical" evidence="5">
    <location>
        <begin position="20"/>
        <end position="38"/>
    </location>
</feature>
<proteinExistence type="inferred from homology"/>
<dbReference type="EMBL" id="CAIIXF020000004">
    <property type="protein sequence ID" value="CAH1780661.1"/>
    <property type="molecule type" value="Genomic_DNA"/>
</dbReference>
<organism evidence="7 8">
    <name type="scientific">Owenia fusiformis</name>
    <name type="common">Polychaete worm</name>
    <dbReference type="NCBI Taxonomy" id="6347"/>
    <lineage>
        <taxon>Eukaryota</taxon>
        <taxon>Metazoa</taxon>
        <taxon>Spiralia</taxon>
        <taxon>Lophotrochozoa</taxon>
        <taxon>Annelida</taxon>
        <taxon>Polychaeta</taxon>
        <taxon>Sedentaria</taxon>
        <taxon>Canalipalpata</taxon>
        <taxon>Sabellida</taxon>
        <taxon>Oweniida</taxon>
        <taxon>Oweniidae</taxon>
        <taxon>Owenia</taxon>
    </lineage>
</organism>
<dbReference type="Proteomes" id="UP000749559">
    <property type="component" value="Unassembled WGS sequence"/>
</dbReference>
<keyword evidence="2 4" id="KW-0378">Hydrolase</keyword>
<keyword evidence="3 4" id="KW-0904">Protein phosphatase</keyword>
<gene>
    <name evidence="7" type="ORF">OFUS_LOCUS7323</name>
</gene>
<evidence type="ECO:0000256" key="4">
    <source>
        <dbReference type="RuleBase" id="RU003465"/>
    </source>
</evidence>
<keyword evidence="8" id="KW-1185">Reference proteome</keyword>
<reference evidence="7" key="1">
    <citation type="submission" date="2022-03" db="EMBL/GenBank/DDBJ databases">
        <authorList>
            <person name="Martin C."/>
        </authorList>
    </citation>
    <scope>NUCLEOTIDE SEQUENCE</scope>
</reference>
<protein>
    <recommendedName>
        <fullName evidence="6">PPM-type phosphatase domain-containing protein</fullName>
    </recommendedName>
</protein>
<comment type="similarity">
    <text evidence="4">Belongs to the PP2C family.</text>
</comment>
<keyword evidence="1" id="KW-0479">Metal-binding</keyword>
<name>A0A8S4NI80_OWEFU</name>
<dbReference type="SMART" id="SM00332">
    <property type="entry name" value="PP2Cc"/>
    <property type="match status" value="1"/>
</dbReference>
<dbReference type="AlphaFoldDB" id="A0A8S4NI80"/>
<sequence length="352" mass="39807">MSYGKWISRLMRRHCLSIEGWLTAFLCIFVYLLVFHRTSMKNFFQKTKIRFQIWWKGCYTSNCDKELTNEKVKASWELRKGNVGVYAIQGRRNHMEDRFNVVLDLEHTGTSIYGIFDGHGGEFAADFTEKTLFKTIMVRLLKAALAGSTEDLSALLTEEFLYVDKQLLAIEKATNEVSGTTALIAMVKDNILTVANVGDSRGVLCDCNGKAVALSIDHKPQLLKERKRIKKAGGFISFNGVWRVVGVLATSRAMGDYPLKEKNFVIAEPDVLTFDLNEVKPDFMILATDGLWDAFSNEEAVMYVKERLDEPHFGAKSLVFQAYYRGSLDNISVMIVNFKAQKIVTVRNGMSA</sequence>
<keyword evidence="5" id="KW-1133">Transmembrane helix</keyword>
<comment type="caution">
    <text evidence="7">The sequence shown here is derived from an EMBL/GenBank/DDBJ whole genome shotgun (WGS) entry which is preliminary data.</text>
</comment>
<evidence type="ECO:0000313" key="7">
    <source>
        <dbReference type="EMBL" id="CAH1780661.1"/>
    </source>
</evidence>
<dbReference type="Gene3D" id="3.60.40.10">
    <property type="entry name" value="PPM-type phosphatase domain"/>
    <property type="match status" value="1"/>
</dbReference>
<dbReference type="OrthoDB" id="343114at2759"/>
<evidence type="ECO:0000256" key="1">
    <source>
        <dbReference type="ARBA" id="ARBA00022723"/>
    </source>
</evidence>
<accession>A0A8S4NI80</accession>
<dbReference type="CDD" id="cd00143">
    <property type="entry name" value="PP2Cc"/>
    <property type="match status" value="1"/>
</dbReference>
<evidence type="ECO:0000256" key="2">
    <source>
        <dbReference type="ARBA" id="ARBA00022801"/>
    </source>
</evidence>
<dbReference type="InterPro" id="IPR001932">
    <property type="entry name" value="PPM-type_phosphatase-like_dom"/>
</dbReference>
<keyword evidence="5" id="KW-0472">Membrane</keyword>
<dbReference type="PROSITE" id="PS01032">
    <property type="entry name" value="PPM_1"/>
    <property type="match status" value="1"/>
</dbReference>
<dbReference type="InterPro" id="IPR000222">
    <property type="entry name" value="PP2C_BS"/>
</dbReference>
<evidence type="ECO:0000313" key="8">
    <source>
        <dbReference type="Proteomes" id="UP000749559"/>
    </source>
</evidence>
<evidence type="ECO:0000259" key="6">
    <source>
        <dbReference type="PROSITE" id="PS51746"/>
    </source>
</evidence>
<dbReference type="GO" id="GO:0004722">
    <property type="term" value="F:protein serine/threonine phosphatase activity"/>
    <property type="evidence" value="ECO:0007669"/>
    <property type="project" value="InterPro"/>
</dbReference>
<dbReference type="InterPro" id="IPR015655">
    <property type="entry name" value="PP2C"/>
</dbReference>
<dbReference type="InterPro" id="IPR036457">
    <property type="entry name" value="PPM-type-like_dom_sf"/>
</dbReference>
<evidence type="ECO:0000256" key="5">
    <source>
        <dbReference type="SAM" id="Phobius"/>
    </source>
</evidence>
<dbReference type="SUPFAM" id="SSF81606">
    <property type="entry name" value="PP2C-like"/>
    <property type="match status" value="1"/>
</dbReference>